<reference evidence="2 3" key="1">
    <citation type="submission" date="2018-10" db="EMBL/GenBank/DDBJ databases">
        <authorList>
            <consortium name="IHU Genomes"/>
        </authorList>
    </citation>
    <scope>NUCLEOTIDE SEQUENCE [LARGE SCALE GENOMIC DNA]</scope>
    <source>
        <strain evidence="2 3">A1</strain>
    </source>
</reference>
<feature type="transmembrane region" description="Helical" evidence="1">
    <location>
        <begin position="273"/>
        <end position="292"/>
    </location>
</feature>
<name>A0A5K0U8E4_9VIRU</name>
<comment type="caution">
    <text evidence="2">The sequence shown here is derived from an EMBL/GenBank/DDBJ whole genome shotgun (WGS) entry which is preliminary data.</text>
</comment>
<evidence type="ECO:0000313" key="2">
    <source>
        <dbReference type="EMBL" id="VBB17593.1"/>
    </source>
</evidence>
<sequence length="317" mass="35266">MVDITGLISFSNFVFVLSIMMIVSAVIWLFGIYIVAIMMIIPLQVIELLMYGFLSMAIHRSPEWFSQDVVHIWGLLFALGLTATMLITGFRIKGGNYHLFNFANMIVHGVAGVYLNSTLICATSVMFFMSLIGFSFGFTQNSLSFGYESRDLVGSATVSAGIATAIGVFLRINGSTEVALRTPFYLSAQLFVPGLLWFGSFVFFLSLLIVSSSYYSSKQAYVSNNVMTIVLSCGAVLIGNLYNISQLSGFSGTFFCIYLLEKYCEIMPNRSEVWAWSTLLFGALLYATNIHYRAEFEQYGLHEYFHLLPPMDTVASA</sequence>
<feature type="transmembrane region" description="Helical" evidence="1">
    <location>
        <begin position="7"/>
        <end position="30"/>
    </location>
</feature>
<feature type="transmembrane region" description="Helical" evidence="1">
    <location>
        <begin position="221"/>
        <end position="238"/>
    </location>
</feature>
<dbReference type="Proteomes" id="UP000594342">
    <property type="component" value="Unassembled WGS sequence"/>
</dbReference>
<evidence type="ECO:0000313" key="3">
    <source>
        <dbReference type="Proteomes" id="UP000594342"/>
    </source>
</evidence>
<keyword evidence="1" id="KW-0472">Membrane</keyword>
<feature type="transmembrane region" description="Helical" evidence="1">
    <location>
        <begin position="184"/>
        <end position="209"/>
    </location>
</feature>
<keyword evidence="1" id="KW-0812">Transmembrane</keyword>
<protein>
    <submittedName>
        <fullName evidence="2">Uncharacterized protein</fullName>
    </submittedName>
</protein>
<organism evidence="2 3">
    <name type="scientific">Yasminevirus sp. GU-2018</name>
    <dbReference type="NCBI Taxonomy" id="2420051"/>
    <lineage>
        <taxon>Viruses</taxon>
        <taxon>Varidnaviria</taxon>
        <taxon>Bamfordvirae</taxon>
        <taxon>Nucleocytoviricota</taxon>
        <taxon>Megaviricetes</taxon>
        <taxon>Imitervirales</taxon>
        <taxon>Mimiviridae</taxon>
        <taxon>Klosneuvirinae</taxon>
        <taxon>Yasminevirus</taxon>
        <taxon>Yasminevirus saudimassiliense</taxon>
    </lineage>
</organism>
<feature type="transmembrane region" description="Helical" evidence="1">
    <location>
        <begin position="36"/>
        <end position="58"/>
    </location>
</feature>
<gene>
    <name evidence="2" type="ORF">YASMINEVIRUS_56</name>
</gene>
<feature type="transmembrane region" description="Helical" evidence="1">
    <location>
        <begin position="112"/>
        <end position="139"/>
    </location>
</feature>
<proteinExistence type="predicted"/>
<feature type="transmembrane region" description="Helical" evidence="1">
    <location>
        <begin position="151"/>
        <end position="172"/>
    </location>
</feature>
<evidence type="ECO:0000256" key="1">
    <source>
        <dbReference type="SAM" id="Phobius"/>
    </source>
</evidence>
<keyword evidence="3" id="KW-1185">Reference proteome</keyword>
<accession>A0A5K0U8E4</accession>
<dbReference type="EMBL" id="UPSH01000001">
    <property type="protein sequence ID" value="VBB17593.1"/>
    <property type="molecule type" value="Genomic_DNA"/>
</dbReference>
<feature type="transmembrane region" description="Helical" evidence="1">
    <location>
        <begin position="70"/>
        <end position="92"/>
    </location>
</feature>
<keyword evidence="1" id="KW-1133">Transmembrane helix</keyword>